<reference evidence="1" key="1">
    <citation type="submission" date="2020-05" db="EMBL/GenBank/DDBJ databases">
        <authorList>
            <person name="Chiriac C."/>
            <person name="Salcher M."/>
            <person name="Ghai R."/>
            <person name="Kavagutti S V."/>
        </authorList>
    </citation>
    <scope>NUCLEOTIDE SEQUENCE</scope>
</reference>
<gene>
    <name evidence="1" type="ORF">UFOPK1908_01620</name>
</gene>
<proteinExistence type="predicted"/>
<protein>
    <submittedName>
        <fullName evidence="1">Unannotated protein</fullName>
    </submittedName>
</protein>
<accession>A0A6J6J8X3</accession>
<sequence length="97" mass="11034">MWLQKSQDIPVHQIEPLVKVFHNQDQHLEYILRGVTKADIARGYLAVVINSNFARGLTNVSVDESKPDALAPYLSYGELVKTGLAKIKETWVRRTSR</sequence>
<evidence type="ECO:0000313" key="1">
    <source>
        <dbReference type="EMBL" id="CAB4633587.1"/>
    </source>
</evidence>
<dbReference type="EMBL" id="CAEZVB010000144">
    <property type="protein sequence ID" value="CAB4633587.1"/>
    <property type="molecule type" value="Genomic_DNA"/>
</dbReference>
<dbReference type="AlphaFoldDB" id="A0A6J6J8X3"/>
<name>A0A6J6J8X3_9ZZZZ</name>
<organism evidence="1">
    <name type="scientific">freshwater metagenome</name>
    <dbReference type="NCBI Taxonomy" id="449393"/>
    <lineage>
        <taxon>unclassified sequences</taxon>
        <taxon>metagenomes</taxon>
        <taxon>ecological metagenomes</taxon>
    </lineage>
</organism>